<feature type="repeat" description="WD" evidence="1">
    <location>
        <begin position="141"/>
        <end position="182"/>
    </location>
</feature>
<keyword evidence="1" id="KW-0853">WD repeat</keyword>
<dbReference type="PROSITE" id="PS50294">
    <property type="entry name" value="WD_REPEATS_REGION"/>
    <property type="match status" value="1"/>
</dbReference>
<feature type="repeat" description="WD" evidence="1">
    <location>
        <begin position="425"/>
        <end position="466"/>
    </location>
</feature>
<name>Q228Z4_TETTS</name>
<dbReference type="InterPro" id="IPR027145">
    <property type="entry name" value="PWP2"/>
</dbReference>
<organism evidence="2 3">
    <name type="scientific">Tetrahymena thermophila (strain SB210)</name>
    <dbReference type="NCBI Taxonomy" id="312017"/>
    <lineage>
        <taxon>Eukaryota</taxon>
        <taxon>Sar</taxon>
        <taxon>Alveolata</taxon>
        <taxon>Ciliophora</taxon>
        <taxon>Intramacronucleata</taxon>
        <taxon>Oligohymenophorea</taxon>
        <taxon>Hymenostomatida</taxon>
        <taxon>Tetrahymenina</taxon>
        <taxon>Tetrahymenidae</taxon>
        <taxon>Tetrahymena</taxon>
    </lineage>
</organism>
<dbReference type="RefSeq" id="XP_001029530.2">
    <property type="nucleotide sequence ID" value="XM_001029530.2"/>
</dbReference>
<feature type="repeat" description="WD" evidence="1">
    <location>
        <begin position="390"/>
        <end position="424"/>
    </location>
</feature>
<dbReference type="OrthoDB" id="3142434at2759"/>
<dbReference type="GeneID" id="7843722"/>
<dbReference type="InterPro" id="IPR011047">
    <property type="entry name" value="Quinoprotein_ADH-like_sf"/>
</dbReference>
<dbReference type="AlphaFoldDB" id="Q228Z4"/>
<dbReference type="Proteomes" id="UP000009168">
    <property type="component" value="Unassembled WGS sequence"/>
</dbReference>
<accession>Q228Z4</accession>
<dbReference type="InterPro" id="IPR001680">
    <property type="entry name" value="WD40_rpt"/>
</dbReference>
<dbReference type="eggNOG" id="KOG0291">
    <property type="taxonomic scope" value="Eukaryota"/>
</dbReference>
<dbReference type="InParanoid" id="Q228Z4"/>
<keyword evidence="3" id="KW-1185">Reference proteome</keyword>
<reference evidence="3" key="1">
    <citation type="journal article" date="2006" name="PLoS Biol.">
        <title>Macronuclear genome sequence of the ciliate Tetrahymena thermophila, a model eukaryote.</title>
        <authorList>
            <person name="Eisen J.A."/>
            <person name="Coyne R.S."/>
            <person name="Wu M."/>
            <person name="Wu D."/>
            <person name="Thiagarajan M."/>
            <person name="Wortman J.R."/>
            <person name="Badger J.H."/>
            <person name="Ren Q."/>
            <person name="Amedeo P."/>
            <person name="Jones K.M."/>
            <person name="Tallon L.J."/>
            <person name="Delcher A.L."/>
            <person name="Salzberg S.L."/>
            <person name="Silva J.C."/>
            <person name="Haas B.J."/>
            <person name="Majoros W.H."/>
            <person name="Farzad M."/>
            <person name="Carlton J.M."/>
            <person name="Smith R.K. Jr."/>
            <person name="Garg J."/>
            <person name="Pearlman R.E."/>
            <person name="Karrer K.M."/>
            <person name="Sun L."/>
            <person name="Manning G."/>
            <person name="Elde N.C."/>
            <person name="Turkewitz A.P."/>
            <person name="Asai D.J."/>
            <person name="Wilkes D.E."/>
            <person name="Wang Y."/>
            <person name="Cai H."/>
            <person name="Collins K."/>
            <person name="Stewart B.A."/>
            <person name="Lee S.R."/>
            <person name="Wilamowska K."/>
            <person name="Weinberg Z."/>
            <person name="Ruzzo W.L."/>
            <person name="Wloga D."/>
            <person name="Gaertig J."/>
            <person name="Frankel J."/>
            <person name="Tsao C.-C."/>
            <person name="Gorovsky M.A."/>
            <person name="Keeling P.J."/>
            <person name="Waller R.F."/>
            <person name="Patron N.J."/>
            <person name="Cherry J.M."/>
            <person name="Stover N.A."/>
            <person name="Krieger C.J."/>
            <person name="del Toro C."/>
            <person name="Ryder H.F."/>
            <person name="Williamson S.C."/>
            <person name="Barbeau R.A."/>
            <person name="Hamilton E.P."/>
            <person name="Orias E."/>
        </authorList>
    </citation>
    <scope>NUCLEOTIDE SEQUENCE [LARGE SCALE GENOMIC DNA]</scope>
    <source>
        <strain evidence="3">SB210</strain>
    </source>
</reference>
<dbReference type="GO" id="GO:0032040">
    <property type="term" value="C:small-subunit processome"/>
    <property type="evidence" value="ECO:0007669"/>
    <property type="project" value="TreeGrafter"/>
</dbReference>
<dbReference type="GO" id="GO:0034388">
    <property type="term" value="C:Pwp2p-containing subcomplex of 90S preribosome"/>
    <property type="evidence" value="ECO:0007669"/>
    <property type="project" value="TreeGrafter"/>
</dbReference>
<evidence type="ECO:0000313" key="3">
    <source>
        <dbReference type="Proteomes" id="UP000009168"/>
    </source>
</evidence>
<dbReference type="Gene3D" id="2.130.10.10">
    <property type="entry name" value="YVTN repeat-like/Quinoprotein amine dehydrogenase"/>
    <property type="match status" value="3"/>
</dbReference>
<evidence type="ECO:0000313" key="2">
    <source>
        <dbReference type="EMBL" id="EAR81867.2"/>
    </source>
</evidence>
<protein>
    <submittedName>
        <fullName evidence="2">Periodic tryptophan protein</fullName>
    </submittedName>
</protein>
<dbReference type="GO" id="GO:0000028">
    <property type="term" value="P:ribosomal small subunit assembly"/>
    <property type="evidence" value="ECO:0007669"/>
    <property type="project" value="TreeGrafter"/>
</dbReference>
<dbReference type="STRING" id="312017.Q228Z4"/>
<dbReference type="KEGG" id="tet:TTHERM_01462210"/>
<dbReference type="GO" id="GO:0000462">
    <property type="term" value="P:maturation of SSU-rRNA from tricistronic rRNA transcript (SSU-rRNA, 5.8S rRNA, LSU-rRNA)"/>
    <property type="evidence" value="ECO:0007669"/>
    <property type="project" value="TreeGrafter"/>
</dbReference>
<dbReference type="SUPFAM" id="SSF101908">
    <property type="entry name" value="Putative isomerase YbhE"/>
    <property type="match status" value="1"/>
</dbReference>
<dbReference type="PROSITE" id="PS50082">
    <property type="entry name" value="WD_REPEATS_2"/>
    <property type="match status" value="3"/>
</dbReference>
<dbReference type="HOGENOM" id="CLU_010458_0_0_1"/>
<dbReference type="EMBL" id="GG662382">
    <property type="protein sequence ID" value="EAR81867.2"/>
    <property type="molecule type" value="Genomic_DNA"/>
</dbReference>
<dbReference type="PANTHER" id="PTHR19858">
    <property type="entry name" value="WD40 REPEAT PROTEIN"/>
    <property type="match status" value="1"/>
</dbReference>
<proteinExistence type="predicted"/>
<dbReference type="PANTHER" id="PTHR19858:SF0">
    <property type="entry name" value="PERIODIC TRYPTOPHAN PROTEIN 2 HOMOLOG"/>
    <property type="match status" value="1"/>
</dbReference>
<dbReference type="SUPFAM" id="SSF50998">
    <property type="entry name" value="Quinoprotein alcohol dehydrogenase-like"/>
    <property type="match status" value="1"/>
</dbReference>
<gene>
    <name evidence="2" type="ORF">TTHERM_01462210</name>
</gene>
<evidence type="ECO:0000256" key="1">
    <source>
        <dbReference type="PROSITE-ProRule" id="PRU00221"/>
    </source>
</evidence>
<dbReference type="Pfam" id="PF00400">
    <property type="entry name" value="WD40"/>
    <property type="match status" value="5"/>
</dbReference>
<sequence length="831" mass="95485">MIGSFELNNICGSFYKDGNIVFSPKKNILFTAVNNRIKALDLETNLTHTLDCEARSDIKQLAISPDSKILIAVDQLGYAIIVNLITKKTISYFNFKSSVNAIQFSPNGLFLAVASDISFRIFEAPSLWRNFETLLQYKRFKGSHNDKITSIEWSPDSRFIITSSKDLTVQMHNLHKLEDFQTITFTVNKHPVIKTFFSRDMKYFYTVDKSGLMCVWKWSTDYLSDQFKHRKQFNKIKQGHNIGIENGANVLDANDRAEVEVQEEEDEVQVTQEFTLMSKFEKETSKGRFVLEKKEIFKGGKLKSCEYHADTRMIVLGFKSGCYALYRLEKESDLQEIQTFSISNCRINTISVNYSGSWIALGMNKTGQLIIWEWRSQSYILDQQCLTNDINVLAYSEDGLMIATGGCDGKLRLWDSKSHLCFTTLSEHSSKISGITFTSRANTVITSSLDGTCKAFDTARYRCFRTMKPNISTQLNCVAVDSAGEVVYAGGQDPYDVYIWNLQTGNLLEVISGHTAPISCIKFWGEKLYTGSWDKQVRIHDIFSRKLNTEVLDHNSEVTCIDIRKDGKEFCVSTLKGEIYLWNDQSSVVGILDCKRDLEYGRNDSDRTKNTHKYFKTVEYSADGDYILAGGNSKYVCLYELRHRIMIKKFVLSQNRSLDGVLNKLNSKNIKEGVDMVNEIDDFDDSDYEERKDNILPGAKNFDVSKRTMKQPVESRQIKFSPGEENWIVATSEGVLVFGYPKKSFFSPYELEENISVKDVLQAYEEKDYSKQILFLKSFYLFANQINQKLFQGIRCCIETQQQRIIRVNLYEYSFQRSLKCNQKHPRVIFG</sequence>
<dbReference type="SMART" id="SM00320">
    <property type="entry name" value="WD40"/>
    <property type="match status" value="11"/>
</dbReference>
<dbReference type="FunCoup" id="Q228Z4">
    <property type="interactions" value="224"/>
</dbReference>
<dbReference type="InterPro" id="IPR015943">
    <property type="entry name" value="WD40/YVTN_repeat-like_dom_sf"/>
</dbReference>